<evidence type="ECO:0000256" key="2">
    <source>
        <dbReference type="ARBA" id="ARBA00022679"/>
    </source>
</evidence>
<dbReference type="PANTHER" id="PTHR11085:SF9">
    <property type="entry name" value="NAD-DEPENDENT PROTEIN DEACETYLASE SIRTUIN-1"/>
    <property type="match status" value="1"/>
</dbReference>
<dbReference type="Gene3D" id="3.40.50.1220">
    <property type="entry name" value="TPP-binding domain"/>
    <property type="match status" value="1"/>
</dbReference>
<name>A0AAV9IQZ6_CYACA</name>
<dbReference type="PANTHER" id="PTHR11085">
    <property type="entry name" value="NAD-DEPENDENT PROTEIN DEACYLASE SIRTUIN-5, MITOCHONDRIAL-RELATED"/>
    <property type="match status" value="1"/>
</dbReference>
<feature type="compositionally biased region" description="Polar residues" evidence="7">
    <location>
        <begin position="402"/>
        <end position="413"/>
    </location>
</feature>
<feature type="domain" description="Deacetylase sirtuin-type" evidence="8">
    <location>
        <begin position="83"/>
        <end position="359"/>
    </location>
</feature>
<dbReference type="InterPro" id="IPR003000">
    <property type="entry name" value="Sirtuin"/>
</dbReference>
<reference evidence="9 10" key="1">
    <citation type="submission" date="2022-07" db="EMBL/GenBank/DDBJ databases">
        <title>Genome-wide signatures of adaptation to extreme environments.</title>
        <authorList>
            <person name="Cho C.H."/>
            <person name="Yoon H.S."/>
        </authorList>
    </citation>
    <scope>NUCLEOTIDE SEQUENCE [LARGE SCALE GENOMIC DNA]</scope>
    <source>
        <strain evidence="9 10">DBV 063 E5</strain>
    </source>
</reference>
<organism evidence="9 10">
    <name type="scientific">Cyanidium caldarium</name>
    <name type="common">Red alga</name>
    <dbReference type="NCBI Taxonomy" id="2771"/>
    <lineage>
        <taxon>Eukaryota</taxon>
        <taxon>Rhodophyta</taxon>
        <taxon>Bangiophyceae</taxon>
        <taxon>Cyanidiales</taxon>
        <taxon>Cyanidiaceae</taxon>
        <taxon>Cyanidium</taxon>
    </lineage>
</organism>
<feature type="binding site" evidence="6">
    <location>
        <position position="246"/>
    </location>
    <ligand>
        <name>Zn(2+)</name>
        <dbReference type="ChEBI" id="CHEBI:29105"/>
    </ligand>
</feature>
<evidence type="ECO:0000256" key="6">
    <source>
        <dbReference type="PROSITE-ProRule" id="PRU00236"/>
    </source>
</evidence>
<accession>A0AAV9IQZ6</accession>
<dbReference type="SUPFAM" id="SSF52467">
    <property type="entry name" value="DHS-like NAD/FAD-binding domain"/>
    <property type="match status" value="1"/>
</dbReference>
<dbReference type="Pfam" id="PF02146">
    <property type="entry name" value="SIR2"/>
    <property type="match status" value="1"/>
</dbReference>
<dbReference type="InterPro" id="IPR026590">
    <property type="entry name" value="Ssirtuin_cat_dom"/>
</dbReference>
<dbReference type="Gene3D" id="3.30.1600.10">
    <property type="entry name" value="SIR2/SIRT2 'Small Domain"/>
    <property type="match status" value="1"/>
</dbReference>
<sequence>MSATPPSPPSALSSASSSSLSEAELYAESLHFLEEHERALGMDARSILEQRFGLRLPPDVPNDKALLAGVLVELMRVRQVRSKLGEVNTLEDVVRLIEGSSRVLVLCGAGMSTAVGIPDFRSKGGIYERIRQRYPFLDDPQLLFDIHQFRLDPRPFFELALELLPATDDALRPSVSHCFVAELERRGKLLRCYTQNIDGLERRAGVQRVVFCHGNFDTVTCVRCGWHGALSDAVRECIRAGQVPCCERCRRLQADDEDADVEEVEPVLKPDIVFFGESLSDAFFGQIHDDLEATDLLLVLGTSLQVAPVAKIPTSIRPGVPQILINRELVARARVEFDVELLGDCDVVVAELARRLQWEMASMTPASAYTFHPPHRYLFPGAIPPANEEEEEELPVIDATLPASTSLPQPEHQ</sequence>
<keyword evidence="4 6" id="KW-0862">Zinc</keyword>
<feature type="binding site" evidence="6">
    <location>
        <position position="221"/>
    </location>
    <ligand>
        <name>Zn(2+)</name>
        <dbReference type="ChEBI" id="CHEBI:29105"/>
    </ligand>
</feature>
<evidence type="ECO:0000256" key="3">
    <source>
        <dbReference type="ARBA" id="ARBA00022723"/>
    </source>
</evidence>
<dbReference type="Proteomes" id="UP001301350">
    <property type="component" value="Unassembled WGS sequence"/>
</dbReference>
<dbReference type="GO" id="GO:0005634">
    <property type="term" value="C:nucleus"/>
    <property type="evidence" value="ECO:0007669"/>
    <property type="project" value="TreeGrafter"/>
</dbReference>
<feature type="region of interest" description="Disordered" evidence="7">
    <location>
        <begin position="388"/>
        <end position="413"/>
    </location>
</feature>
<proteinExistence type="predicted"/>
<keyword evidence="3 6" id="KW-0479">Metal-binding</keyword>
<evidence type="ECO:0000256" key="5">
    <source>
        <dbReference type="ARBA" id="ARBA00023027"/>
    </source>
</evidence>
<evidence type="ECO:0000256" key="7">
    <source>
        <dbReference type="SAM" id="MobiDB-lite"/>
    </source>
</evidence>
<dbReference type="GO" id="GO:0017136">
    <property type="term" value="F:histone deacetylase activity, NAD-dependent"/>
    <property type="evidence" value="ECO:0007669"/>
    <property type="project" value="TreeGrafter"/>
</dbReference>
<evidence type="ECO:0000313" key="9">
    <source>
        <dbReference type="EMBL" id="KAK4534792.1"/>
    </source>
</evidence>
<evidence type="ECO:0000256" key="1">
    <source>
        <dbReference type="ARBA" id="ARBA00001947"/>
    </source>
</evidence>
<dbReference type="EMBL" id="JANCYW010000003">
    <property type="protein sequence ID" value="KAK4534792.1"/>
    <property type="molecule type" value="Genomic_DNA"/>
</dbReference>
<keyword evidence="2" id="KW-0808">Transferase</keyword>
<evidence type="ECO:0000259" key="8">
    <source>
        <dbReference type="PROSITE" id="PS50305"/>
    </source>
</evidence>
<dbReference type="InterPro" id="IPR029035">
    <property type="entry name" value="DHS-like_NAD/FAD-binding_dom"/>
</dbReference>
<dbReference type="PROSITE" id="PS50305">
    <property type="entry name" value="SIRTUIN"/>
    <property type="match status" value="1"/>
</dbReference>
<feature type="binding site" evidence="6">
    <location>
        <position position="249"/>
    </location>
    <ligand>
        <name>Zn(2+)</name>
        <dbReference type="ChEBI" id="CHEBI:29105"/>
    </ligand>
</feature>
<feature type="active site" description="Proton acceptor" evidence="6">
    <location>
        <position position="213"/>
    </location>
</feature>
<keyword evidence="10" id="KW-1185">Reference proteome</keyword>
<comment type="caution">
    <text evidence="9">The sequence shown here is derived from an EMBL/GenBank/DDBJ whole genome shotgun (WGS) entry which is preliminary data.</text>
</comment>
<dbReference type="GO" id="GO:0070403">
    <property type="term" value="F:NAD+ binding"/>
    <property type="evidence" value="ECO:0007669"/>
    <property type="project" value="InterPro"/>
</dbReference>
<feature type="binding site" evidence="6">
    <location>
        <position position="224"/>
    </location>
    <ligand>
        <name>Zn(2+)</name>
        <dbReference type="ChEBI" id="CHEBI:29105"/>
    </ligand>
</feature>
<dbReference type="InterPro" id="IPR026591">
    <property type="entry name" value="Sirtuin_cat_small_dom_sf"/>
</dbReference>
<evidence type="ECO:0000256" key="4">
    <source>
        <dbReference type="ARBA" id="ARBA00022833"/>
    </source>
</evidence>
<dbReference type="AlphaFoldDB" id="A0AAV9IQZ6"/>
<keyword evidence="5" id="KW-0520">NAD</keyword>
<protein>
    <recommendedName>
        <fullName evidence="8">Deacetylase sirtuin-type domain-containing protein</fullName>
    </recommendedName>
</protein>
<dbReference type="InterPro" id="IPR050134">
    <property type="entry name" value="NAD-dep_sirtuin_deacylases"/>
</dbReference>
<comment type="cofactor">
    <cofactor evidence="1">
        <name>Zn(2+)</name>
        <dbReference type="ChEBI" id="CHEBI:29105"/>
    </cofactor>
</comment>
<dbReference type="GO" id="GO:0046872">
    <property type="term" value="F:metal ion binding"/>
    <property type="evidence" value="ECO:0007669"/>
    <property type="project" value="UniProtKB-KW"/>
</dbReference>
<evidence type="ECO:0000313" key="10">
    <source>
        <dbReference type="Proteomes" id="UP001301350"/>
    </source>
</evidence>
<gene>
    <name evidence="9" type="ORF">CDCA_CDCA03G0817</name>
</gene>